<dbReference type="EMBL" id="WJXW01000001">
    <property type="protein sequence ID" value="KAF9741624.1"/>
    <property type="molecule type" value="Genomic_DNA"/>
</dbReference>
<dbReference type="Proteomes" id="UP000756921">
    <property type="component" value="Unassembled WGS sequence"/>
</dbReference>
<accession>A0A9P6KX44</accession>
<feature type="compositionally biased region" description="Basic and acidic residues" evidence="1">
    <location>
        <begin position="93"/>
        <end position="105"/>
    </location>
</feature>
<evidence type="ECO:0000313" key="3">
    <source>
        <dbReference type="Proteomes" id="UP000756921"/>
    </source>
</evidence>
<evidence type="ECO:0000313" key="2">
    <source>
        <dbReference type="EMBL" id="KAF9741624.1"/>
    </source>
</evidence>
<organism evidence="2 3">
    <name type="scientific">Paraphaeosphaeria minitans</name>
    <dbReference type="NCBI Taxonomy" id="565426"/>
    <lineage>
        <taxon>Eukaryota</taxon>
        <taxon>Fungi</taxon>
        <taxon>Dikarya</taxon>
        <taxon>Ascomycota</taxon>
        <taxon>Pezizomycotina</taxon>
        <taxon>Dothideomycetes</taxon>
        <taxon>Pleosporomycetidae</taxon>
        <taxon>Pleosporales</taxon>
        <taxon>Massarineae</taxon>
        <taxon>Didymosphaeriaceae</taxon>
        <taxon>Paraphaeosphaeria</taxon>
    </lineage>
</organism>
<feature type="region of interest" description="Disordered" evidence="1">
    <location>
        <begin position="32"/>
        <end position="106"/>
    </location>
</feature>
<protein>
    <submittedName>
        <fullName evidence="2">Uncharacterized protein</fullName>
    </submittedName>
</protein>
<keyword evidence="3" id="KW-1185">Reference proteome</keyword>
<dbReference type="AlphaFoldDB" id="A0A9P6KX44"/>
<gene>
    <name evidence="2" type="ORF">PMIN01_01163</name>
</gene>
<reference evidence="2" key="1">
    <citation type="journal article" date="2020" name="Mol. Plant Microbe Interact.">
        <title>Genome Sequence of the Biocontrol Agent Coniothyrium minitans strain Conio (IMI 134523).</title>
        <authorList>
            <person name="Patel D."/>
            <person name="Shittu T.A."/>
            <person name="Baroncelli R."/>
            <person name="Muthumeenakshi S."/>
            <person name="Osborne T.H."/>
            <person name="Janganan T.K."/>
            <person name="Sreenivasaprasad S."/>
        </authorList>
    </citation>
    <scope>NUCLEOTIDE SEQUENCE</scope>
    <source>
        <strain evidence="2">Conio</strain>
    </source>
</reference>
<name>A0A9P6KX44_9PLEO</name>
<sequence length="132" mass="14222">MNVYPVYHACFDLSGAGAAALLHAGWTRSTFTPSPVSLTRREEESATIISRANPPGGVDELQPSPPPSQRSTRPPCSLPRTLTRGCSSASADRSSEESERQKVLEDSLMIPQCPFLSVRARSQPNFALTAAH</sequence>
<proteinExistence type="predicted"/>
<evidence type="ECO:0000256" key="1">
    <source>
        <dbReference type="SAM" id="MobiDB-lite"/>
    </source>
</evidence>
<comment type="caution">
    <text evidence="2">The sequence shown here is derived from an EMBL/GenBank/DDBJ whole genome shotgun (WGS) entry which is preliminary data.</text>
</comment>